<dbReference type="Gene3D" id="1.20.5.390">
    <property type="entry name" value="L1 transposable element, trimerization domain"/>
    <property type="match status" value="1"/>
</dbReference>
<keyword evidence="1" id="KW-0175">Coiled coil</keyword>
<dbReference type="GO" id="GO:0005085">
    <property type="term" value="F:guanyl-nucleotide exchange factor activity"/>
    <property type="evidence" value="ECO:0007669"/>
    <property type="project" value="TreeGrafter"/>
</dbReference>
<dbReference type="InterPro" id="IPR032409">
    <property type="entry name" value="GEF6/7_CC"/>
</dbReference>
<gene>
    <name evidence="4" type="ORF">HJG59_009054</name>
</gene>
<dbReference type="GO" id="GO:0030032">
    <property type="term" value="P:lamellipodium assembly"/>
    <property type="evidence" value="ECO:0007669"/>
    <property type="project" value="TreeGrafter"/>
</dbReference>
<dbReference type="Pfam" id="PF16523">
    <property type="entry name" value="betaPIX_CC"/>
    <property type="match status" value="1"/>
</dbReference>
<sequence>MEASHQGVEVHHGEQAELLPEAQCHPKLGQHPGLVESDGQSDMFEVTAGNVVAVAPSPTSLEPTLDVGGSEQQPLQQITDSKMPKGAEQTALYKKNSYLRSSPYLLEEPRGTEHVSDPESQIMKSENNRHALEVSGSTVQQSCNNQQDLHNFSQSLEKPRKVPLVRNAPMVKPVRSHALHSRPLTPCSGQAASKPAPLPPACQALPRSSHHSTPDTSINRGSPEPPKTPKVQSPSSLRPAPPFQPVAPLRYKDLSESPKTTKKMLPECQPEWQPLDEELELRNSAGALVGDVQILGVIEAYHTSAKTLRTLDPSSGEESAPQVVRPGTESAGHAEVDERSLVEAVAALKGKIQDLREENEKVKGALEGERRVLKDLETLARNVLKNMKLAWGETGV</sequence>
<feature type="region of interest" description="Disordered" evidence="2">
    <location>
        <begin position="175"/>
        <end position="250"/>
    </location>
</feature>
<dbReference type="Pfam" id="PF16614">
    <property type="entry name" value="RhoGEF67_u2"/>
    <property type="match status" value="1"/>
</dbReference>
<evidence type="ECO:0000256" key="1">
    <source>
        <dbReference type="SAM" id="Coils"/>
    </source>
</evidence>
<evidence type="ECO:0000313" key="4">
    <source>
        <dbReference type="EMBL" id="KAF6429734.1"/>
    </source>
</evidence>
<dbReference type="GO" id="GO:0030027">
    <property type="term" value="C:lamellipodium"/>
    <property type="evidence" value="ECO:0007669"/>
    <property type="project" value="TreeGrafter"/>
</dbReference>
<dbReference type="PANTHER" id="PTHR46026">
    <property type="entry name" value="RHO-TYPE GUANINE NUCLEOTIDE EXCHANGE FACTOR, ISOFORM F"/>
    <property type="match status" value="1"/>
</dbReference>
<evidence type="ECO:0000313" key="5">
    <source>
        <dbReference type="Proteomes" id="UP000550707"/>
    </source>
</evidence>
<keyword evidence="5" id="KW-1185">Reference proteome</keyword>
<dbReference type="EMBL" id="JACASF010000015">
    <property type="protein sequence ID" value="KAF6429734.1"/>
    <property type="molecule type" value="Genomic_DNA"/>
</dbReference>
<name>A0A7J8E2U1_MOLMO</name>
<protein>
    <recommendedName>
        <fullName evidence="3">Rho guanine nucleotide exchange factor 6/7 coiled-coil domain-containing protein</fullName>
    </recommendedName>
</protein>
<organism evidence="4 5">
    <name type="scientific">Molossus molossus</name>
    <name type="common">Pallas' mastiff bat</name>
    <name type="synonym">Vespertilio molossus</name>
    <dbReference type="NCBI Taxonomy" id="27622"/>
    <lineage>
        <taxon>Eukaryota</taxon>
        <taxon>Metazoa</taxon>
        <taxon>Chordata</taxon>
        <taxon>Craniata</taxon>
        <taxon>Vertebrata</taxon>
        <taxon>Euteleostomi</taxon>
        <taxon>Mammalia</taxon>
        <taxon>Eutheria</taxon>
        <taxon>Laurasiatheria</taxon>
        <taxon>Chiroptera</taxon>
        <taxon>Yangochiroptera</taxon>
        <taxon>Molossidae</taxon>
        <taxon>Molossus</taxon>
    </lineage>
</organism>
<dbReference type="InParanoid" id="A0A7J8E2U1"/>
<comment type="caution">
    <text evidence="4">The sequence shown here is derived from an EMBL/GenBank/DDBJ whole genome shotgun (WGS) entry which is preliminary data.</text>
</comment>
<evidence type="ECO:0000259" key="3">
    <source>
        <dbReference type="Pfam" id="PF16523"/>
    </source>
</evidence>
<feature type="domain" description="Rho guanine nucleotide exchange factor 6/7 coiled-coil" evidence="3">
    <location>
        <begin position="327"/>
        <end position="388"/>
    </location>
</feature>
<reference evidence="4 5" key="1">
    <citation type="journal article" date="2020" name="Nature">
        <title>Six reference-quality genomes reveal evolution of bat adaptations.</title>
        <authorList>
            <person name="Jebb D."/>
            <person name="Huang Z."/>
            <person name="Pippel M."/>
            <person name="Hughes G.M."/>
            <person name="Lavrichenko K."/>
            <person name="Devanna P."/>
            <person name="Winkler S."/>
            <person name="Jermiin L.S."/>
            <person name="Skirmuntt E.C."/>
            <person name="Katzourakis A."/>
            <person name="Burkitt-Gray L."/>
            <person name="Ray D.A."/>
            <person name="Sullivan K.A.M."/>
            <person name="Roscito J.G."/>
            <person name="Kirilenko B.M."/>
            <person name="Davalos L.M."/>
            <person name="Corthals A.P."/>
            <person name="Power M.L."/>
            <person name="Jones G."/>
            <person name="Ransome R.D."/>
            <person name="Dechmann D.K.N."/>
            <person name="Locatelli A.G."/>
            <person name="Puechmaille S.J."/>
            <person name="Fedrigo O."/>
            <person name="Jarvis E.D."/>
            <person name="Hiller M."/>
            <person name="Vernes S.C."/>
            <person name="Myers E.W."/>
            <person name="Teeling E.C."/>
        </authorList>
    </citation>
    <scope>NUCLEOTIDE SEQUENCE [LARGE SCALE GENOMIC DNA]</scope>
    <source>
        <strain evidence="4">MMolMol1</strain>
        <tissue evidence="4">Muscle</tissue>
    </source>
</reference>
<dbReference type="PANTHER" id="PTHR46026:SF3">
    <property type="entry name" value="RHO GUANINE NUCLEOTIDE EXCHANGE FACTOR 7"/>
    <property type="match status" value="1"/>
</dbReference>
<accession>A0A7J8E2U1</accession>
<dbReference type="Proteomes" id="UP000550707">
    <property type="component" value="Unassembled WGS sequence"/>
</dbReference>
<dbReference type="GO" id="GO:0005737">
    <property type="term" value="C:cytoplasm"/>
    <property type="evidence" value="ECO:0007669"/>
    <property type="project" value="TreeGrafter"/>
</dbReference>
<dbReference type="AlphaFoldDB" id="A0A7J8E2U1"/>
<evidence type="ECO:0000256" key="2">
    <source>
        <dbReference type="SAM" id="MobiDB-lite"/>
    </source>
</evidence>
<feature type="region of interest" description="Disordered" evidence="2">
    <location>
        <begin position="1"/>
        <end position="41"/>
    </location>
</feature>
<feature type="region of interest" description="Disordered" evidence="2">
    <location>
        <begin position="309"/>
        <end position="336"/>
    </location>
</feature>
<proteinExistence type="predicted"/>
<feature type="coiled-coil region" evidence="1">
    <location>
        <begin position="338"/>
        <end position="372"/>
    </location>
</feature>